<dbReference type="Pfam" id="PF00179">
    <property type="entry name" value="UQ_con"/>
    <property type="match status" value="1"/>
</dbReference>
<dbReference type="InterPro" id="IPR016135">
    <property type="entry name" value="UBQ-conjugating_enzyme/RWD"/>
</dbReference>
<feature type="region of interest" description="Disordered" evidence="15">
    <location>
        <begin position="1"/>
        <end position="150"/>
    </location>
</feature>
<keyword evidence="4 14" id="KW-0833">Ubl conjugation pathway</keyword>
<comment type="caution">
    <text evidence="18">The sequence shown here is derived from an EMBL/GenBank/DDBJ whole genome shotgun (WGS) entry which is preliminary data.</text>
</comment>
<dbReference type="PANTHER" id="PTHR24068">
    <property type="entry name" value="UBIQUITIN-CONJUGATING ENZYME E2"/>
    <property type="match status" value="1"/>
</dbReference>
<feature type="active site" description="Glycyl thioester intermediate" evidence="13">
    <location>
        <position position="288"/>
    </location>
</feature>
<feature type="compositionally biased region" description="Basic residues" evidence="15">
    <location>
        <begin position="36"/>
        <end position="46"/>
    </location>
</feature>
<dbReference type="SMART" id="SM00165">
    <property type="entry name" value="UBA"/>
    <property type="match status" value="1"/>
</dbReference>
<dbReference type="PROSITE" id="PS50127">
    <property type="entry name" value="UBC_2"/>
    <property type="match status" value="1"/>
</dbReference>
<dbReference type="AlphaFoldDB" id="A0AAW1BB48"/>
<comment type="similarity">
    <text evidence="14">Belongs to the ubiquitin-conjugating enzyme family.</text>
</comment>
<dbReference type="InterPro" id="IPR000608">
    <property type="entry name" value="UBC"/>
</dbReference>
<dbReference type="Gene3D" id="3.10.110.10">
    <property type="entry name" value="Ubiquitin Conjugating Enzyme"/>
    <property type="match status" value="1"/>
</dbReference>
<dbReference type="SUPFAM" id="SSF54495">
    <property type="entry name" value="UBC-like"/>
    <property type="match status" value="1"/>
</dbReference>
<evidence type="ECO:0000313" key="18">
    <source>
        <dbReference type="EMBL" id="KAK9399195.1"/>
    </source>
</evidence>
<evidence type="ECO:0000256" key="6">
    <source>
        <dbReference type="ARBA" id="ARBA00030012"/>
    </source>
</evidence>
<keyword evidence="19" id="KW-1185">Reference proteome</keyword>
<keyword evidence="5 14" id="KW-0067">ATP-binding</keyword>
<feature type="compositionally biased region" description="Basic residues" evidence="15">
    <location>
        <begin position="92"/>
        <end position="103"/>
    </location>
</feature>
<evidence type="ECO:0000256" key="4">
    <source>
        <dbReference type="ARBA" id="ARBA00022786"/>
    </source>
</evidence>
<dbReference type="FunFam" id="1.10.8.10:FF:000010">
    <property type="entry name" value="Putative ubiquitin-conjugating enzyme e2 k"/>
    <property type="match status" value="1"/>
</dbReference>
<feature type="domain" description="UBC core" evidence="17">
    <location>
        <begin position="200"/>
        <end position="350"/>
    </location>
</feature>
<dbReference type="SMART" id="SM00212">
    <property type="entry name" value="UBCc"/>
    <property type="match status" value="1"/>
</dbReference>
<keyword evidence="2" id="KW-0808">Transferase</keyword>
<evidence type="ECO:0000259" key="16">
    <source>
        <dbReference type="PROSITE" id="PS50030"/>
    </source>
</evidence>
<evidence type="ECO:0000256" key="13">
    <source>
        <dbReference type="PROSITE-ProRule" id="PRU10133"/>
    </source>
</evidence>
<proteinExistence type="inferred from homology"/>
<dbReference type="CDD" id="cd23800">
    <property type="entry name" value="UBCc_UBE2K"/>
    <property type="match status" value="1"/>
</dbReference>
<evidence type="ECO:0000256" key="2">
    <source>
        <dbReference type="ARBA" id="ARBA00022679"/>
    </source>
</evidence>
<evidence type="ECO:0000256" key="12">
    <source>
        <dbReference type="ARBA" id="ARBA00080337"/>
    </source>
</evidence>
<dbReference type="PROSITE" id="PS00183">
    <property type="entry name" value="UBC_1"/>
    <property type="match status" value="1"/>
</dbReference>
<evidence type="ECO:0000256" key="11">
    <source>
        <dbReference type="ARBA" id="ARBA00080032"/>
    </source>
</evidence>
<evidence type="ECO:0000256" key="5">
    <source>
        <dbReference type="ARBA" id="ARBA00022840"/>
    </source>
</evidence>
<gene>
    <name evidence="18" type="ORF">NXF25_014164</name>
</gene>
<organism evidence="18 19">
    <name type="scientific">Crotalus adamanteus</name>
    <name type="common">Eastern diamondback rattlesnake</name>
    <dbReference type="NCBI Taxonomy" id="8729"/>
    <lineage>
        <taxon>Eukaryota</taxon>
        <taxon>Metazoa</taxon>
        <taxon>Chordata</taxon>
        <taxon>Craniata</taxon>
        <taxon>Vertebrata</taxon>
        <taxon>Euteleostomi</taxon>
        <taxon>Lepidosauria</taxon>
        <taxon>Squamata</taxon>
        <taxon>Bifurcata</taxon>
        <taxon>Unidentata</taxon>
        <taxon>Episquamata</taxon>
        <taxon>Toxicofera</taxon>
        <taxon>Serpentes</taxon>
        <taxon>Colubroidea</taxon>
        <taxon>Viperidae</taxon>
        <taxon>Crotalinae</taxon>
        <taxon>Crotalus</taxon>
    </lineage>
</organism>
<feature type="compositionally biased region" description="Pro residues" evidence="15">
    <location>
        <begin position="106"/>
        <end position="116"/>
    </location>
</feature>
<protein>
    <recommendedName>
        <fullName evidence="9">Ubiquitin-conjugating enzyme E2 K</fullName>
        <ecNumber evidence="1">2.3.2.23</ecNumber>
    </recommendedName>
    <alternativeName>
        <fullName evidence="10">E2 ubiquitin-conjugating enzyme K</fullName>
    </alternativeName>
    <alternativeName>
        <fullName evidence="12">Huntingtin-interacting protein 2</fullName>
    </alternativeName>
    <alternativeName>
        <fullName evidence="7">Ubiquitin carrier protein</fullName>
    </alternativeName>
    <alternativeName>
        <fullName evidence="11">Ubiquitin-conjugating enzyme E2-25 kDa</fullName>
    </alternativeName>
    <alternativeName>
        <fullName evidence="6">Ubiquitin-protein ligase</fullName>
    </alternativeName>
</protein>
<dbReference type="Proteomes" id="UP001474421">
    <property type="component" value="Unassembled WGS sequence"/>
</dbReference>
<dbReference type="InterPro" id="IPR015940">
    <property type="entry name" value="UBA"/>
</dbReference>
<dbReference type="EC" id="2.3.2.23" evidence="1"/>
<evidence type="ECO:0000256" key="1">
    <source>
        <dbReference type="ARBA" id="ARBA00012486"/>
    </source>
</evidence>
<comment type="subunit">
    <text evidence="8">Interacts with RNF138/NARF. Interacts with BRCA1.</text>
</comment>
<evidence type="ECO:0000313" key="19">
    <source>
        <dbReference type="Proteomes" id="UP001474421"/>
    </source>
</evidence>
<dbReference type="GO" id="GO:0005524">
    <property type="term" value="F:ATP binding"/>
    <property type="evidence" value="ECO:0007669"/>
    <property type="project" value="UniProtKB-UniRule"/>
</dbReference>
<dbReference type="FunFam" id="3.10.110.10:FF:000021">
    <property type="entry name" value="Putative ubiquitin-conjugating enzyme e2 k"/>
    <property type="match status" value="1"/>
</dbReference>
<feature type="domain" description="UBA" evidence="16">
    <location>
        <begin position="356"/>
        <end position="396"/>
    </location>
</feature>
<reference evidence="18 19" key="1">
    <citation type="journal article" date="2024" name="Proc. Natl. Acad. Sci. U.S.A.">
        <title>The genetic regulatory architecture and epigenomic basis for age-related changes in rattlesnake venom.</title>
        <authorList>
            <person name="Hogan M.P."/>
            <person name="Holding M.L."/>
            <person name="Nystrom G.S."/>
            <person name="Colston T.J."/>
            <person name="Bartlett D.A."/>
            <person name="Mason A.J."/>
            <person name="Ellsworth S.A."/>
            <person name="Rautsaw R.M."/>
            <person name="Lawrence K.C."/>
            <person name="Strickland J.L."/>
            <person name="He B."/>
            <person name="Fraser P."/>
            <person name="Margres M.J."/>
            <person name="Gilbert D.M."/>
            <person name="Gibbs H.L."/>
            <person name="Parkinson C.L."/>
            <person name="Rokyta D.R."/>
        </authorList>
    </citation>
    <scope>NUCLEOTIDE SEQUENCE [LARGE SCALE GENOMIC DNA]</scope>
    <source>
        <strain evidence="18">DRR0105</strain>
    </source>
</reference>
<dbReference type="InterPro" id="IPR042599">
    <property type="entry name" value="UBE2K_UBA"/>
</dbReference>
<dbReference type="EMBL" id="JAOTOJ010000007">
    <property type="protein sequence ID" value="KAK9399195.1"/>
    <property type="molecule type" value="Genomic_DNA"/>
</dbReference>
<dbReference type="SUPFAM" id="SSF46934">
    <property type="entry name" value="UBA-like"/>
    <property type="match status" value="1"/>
</dbReference>
<evidence type="ECO:0000256" key="14">
    <source>
        <dbReference type="RuleBase" id="RU362109"/>
    </source>
</evidence>
<evidence type="ECO:0000256" key="9">
    <source>
        <dbReference type="ARBA" id="ARBA00072444"/>
    </source>
</evidence>
<name>A0AAW1BB48_CROAD</name>
<evidence type="ECO:0000259" key="17">
    <source>
        <dbReference type="PROSITE" id="PS50127"/>
    </source>
</evidence>
<evidence type="ECO:0000256" key="15">
    <source>
        <dbReference type="SAM" id="MobiDB-lite"/>
    </source>
</evidence>
<evidence type="ECO:0000256" key="10">
    <source>
        <dbReference type="ARBA" id="ARBA00076325"/>
    </source>
</evidence>
<accession>A0AAW1BB48</accession>
<evidence type="ECO:0000256" key="7">
    <source>
        <dbReference type="ARBA" id="ARBA00031729"/>
    </source>
</evidence>
<evidence type="ECO:0000256" key="8">
    <source>
        <dbReference type="ARBA" id="ARBA00062255"/>
    </source>
</evidence>
<evidence type="ECO:0000256" key="3">
    <source>
        <dbReference type="ARBA" id="ARBA00022741"/>
    </source>
</evidence>
<dbReference type="Gene3D" id="1.10.8.10">
    <property type="entry name" value="DNA helicase RuvA subunit, C-terminal domain"/>
    <property type="match status" value="1"/>
</dbReference>
<dbReference type="Pfam" id="PF00627">
    <property type="entry name" value="UBA"/>
    <property type="match status" value="1"/>
</dbReference>
<dbReference type="InterPro" id="IPR009060">
    <property type="entry name" value="UBA-like_sf"/>
</dbReference>
<keyword evidence="3 14" id="KW-0547">Nucleotide-binding</keyword>
<sequence>MPTLPPPPALQKAVTPTSLGLKPSPALICPAPNPRRGPKGRRRRRQVSSQEPSRPPWGEKKPSPLSSAIRRLGRREGGGKNKNNRIRSVSSGKKRRRRRRVTTRRAPPPPPPPGLRPQPGAAPRAPPSPPRPLHYDGEEEAGSGSRNAHARRGRHFGRAAGVSPAVAAVVTVGGGARPGSAAAAGATWVSAGPAAEMANIAVQRIKREFKEVLKSEETNKNQIKVDLVDENFTELRGEIAGPPDTPYEGGRYQLEIKIPETYPFNPPKVRFITKIWHPNISSVTGAICLDILKDQWAAAMTLRTVLLSLQALLAAAEPDDPQDAVVANQYKQNSEMFKQTARLWAHVYAGAPVSSPEYTKKIENLCAMGFDRNAVIVALSSKSWDVERATELLLSN</sequence>
<dbReference type="GO" id="GO:0061631">
    <property type="term" value="F:ubiquitin conjugating enzyme activity"/>
    <property type="evidence" value="ECO:0007669"/>
    <property type="project" value="UniProtKB-EC"/>
</dbReference>
<dbReference type="InterPro" id="IPR023313">
    <property type="entry name" value="UBQ-conjugating_AS"/>
</dbReference>
<dbReference type="CDD" id="cd14390">
    <property type="entry name" value="UBA_II_E2_UBE2K"/>
    <property type="match status" value="1"/>
</dbReference>
<dbReference type="PROSITE" id="PS50030">
    <property type="entry name" value="UBA"/>
    <property type="match status" value="1"/>
</dbReference>